<dbReference type="Proteomes" id="UP000313359">
    <property type="component" value="Unassembled WGS sequence"/>
</dbReference>
<sequence>MTGRSQYRSAGITGNRTQVLVPNESVSLCLVEHLFHHLSRPKFCSYAMYRAAPECQLFCRLQMSDLRLSAILNPKIITEYDLRSQLHLLLAISAPSGKSNVTYLAAVRVVACTARHTVCLVSGRQTISNVAGKSERLAIRASGIEFGVLLCPLRLQWKPTAHHVRDACRRTSHALSSLTYRIKAHLAILIRRRAELCPIYVGNIEPNTEIAKLTFTYQIPRHVNRPSTDSFYLRTGTSEEKTIFDSDRDDKRGVERLITGTLTSLFSCRRKPHDPIPRTPSLLISRGHLVPNVYKEELDDLGFNARPSVVVMRPRADVGETLRSAQESELKIDGKISLKNGSVTNPNATEITAG</sequence>
<name>A0A5C2RQ47_9APHY</name>
<dbReference type="EMBL" id="ML122316">
    <property type="protein sequence ID" value="RPD53758.1"/>
    <property type="molecule type" value="Genomic_DNA"/>
</dbReference>
<protein>
    <submittedName>
        <fullName evidence="1">Uncharacterized protein</fullName>
    </submittedName>
</protein>
<accession>A0A5C2RQ47</accession>
<keyword evidence="2" id="KW-1185">Reference proteome</keyword>
<proteinExistence type="predicted"/>
<organism evidence="1 2">
    <name type="scientific">Lentinus tigrinus ALCF2SS1-6</name>
    <dbReference type="NCBI Taxonomy" id="1328759"/>
    <lineage>
        <taxon>Eukaryota</taxon>
        <taxon>Fungi</taxon>
        <taxon>Dikarya</taxon>
        <taxon>Basidiomycota</taxon>
        <taxon>Agaricomycotina</taxon>
        <taxon>Agaricomycetes</taxon>
        <taxon>Polyporales</taxon>
        <taxon>Polyporaceae</taxon>
        <taxon>Lentinus</taxon>
    </lineage>
</organism>
<evidence type="ECO:0000313" key="2">
    <source>
        <dbReference type="Proteomes" id="UP000313359"/>
    </source>
</evidence>
<reference evidence="1" key="1">
    <citation type="journal article" date="2018" name="Genome Biol. Evol.">
        <title>Genomics and development of Lentinus tigrinus, a white-rot wood-decaying mushroom with dimorphic fruiting bodies.</title>
        <authorList>
            <person name="Wu B."/>
            <person name="Xu Z."/>
            <person name="Knudson A."/>
            <person name="Carlson A."/>
            <person name="Chen N."/>
            <person name="Kovaka S."/>
            <person name="LaButti K."/>
            <person name="Lipzen A."/>
            <person name="Pennachio C."/>
            <person name="Riley R."/>
            <person name="Schakwitz W."/>
            <person name="Umezawa K."/>
            <person name="Ohm R.A."/>
            <person name="Grigoriev I.V."/>
            <person name="Nagy L.G."/>
            <person name="Gibbons J."/>
            <person name="Hibbett D."/>
        </authorList>
    </citation>
    <scope>NUCLEOTIDE SEQUENCE [LARGE SCALE GENOMIC DNA]</scope>
    <source>
        <strain evidence="1">ALCF2SS1-6</strain>
    </source>
</reference>
<dbReference type="AlphaFoldDB" id="A0A5C2RQ47"/>
<evidence type="ECO:0000313" key="1">
    <source>
        <dbReference type="EMBL" id="RPD53758.1"/>
    </source>
</evidence>
<gene>
    <name evidence="1" type="ORF">L227DRAFT_567758</name>
</gene>
<dbReference type="STRING" id="1328759.A0A5C2RQ47"/>